<gene>
    <name evidence="2" type="ORF">CJ198_04365</name>
</gene>
<protein>
    <submittedName>
        <fullName evidence="2">AraC family transcriptional regulator</fullName>
    </submittedName>
</protein>
<dbReference type="Gene3D" id="3.20.80.10">
    <property type="entry name" value="Regulatory factor, effector binding domain"/>
    <property type="match status" value="1"/>
</dbReference>
<feature type="domain" description="AraC effector-binding" evidence="1">
    <location>
        <begin position="5"/>
        <end position="168"/>
    </location>
</feature>
<accession>A0A2N6PIQ2</accession>
<dbReference type="EMBL" id="PNFZ01000002">
    <property type="protein sequence ID" value="PMB98572.1"/>
    <property type="molecule type" value="Genomic_DNA"/>
</dbReference>
<dbReference type="OrthoDB" id="795001at2"/>
<dbReference type="Pfam" id="PF06445">
    <property type="entry name" value="GyrI-like"/>
    <property type="match status" value="1"/>
</dbReference>
<evidence type="ECO:0000313" key="3">
    <source>
        <dbReference type="Proteomes" id="UP000235703"/>
    </source>
</evidence>
<dbReference type="RefSeq" id="WP_102161165.1">
    <property type="nucleotide sequence ID" value="NZ_PNFZ01000002.1"/>
</dbReference>
<dbReference type="InterPro" id="IPR010499">
    <property type="entry name" value="AraC_E-bd"/>
</dbReference>
<keyword evidence="3" id="KW-1185">Reference proteome</keyword>
<reference evidence="2 3" key="1">
    <citation type="submission" date="2017-09" db="EMBL/GenBank/DDBJ databases">
        <title>Bacterial strain isolated from the female urinary microbiota.</title>
        <authorList>
            <person name="Thomas-White K."/>
            <person name="Kumar N."/>
            <person name="Forster S."/>
            <person name="Putonti C."/>
            <person name="Lawley T."/>
            <person name="Wolfe A.J."/>
        </authorList>
    </citation>
    <scope>NUCLEOTIDE SEQUENCE [LARGE SCALE GENOMIC DNA]</scope>
    <source>
        <strain evidence="2 3">UMB0680</strain>
    </source>
</reference>
<dbReference type="AlphaFoldDB" id="A0A2N6PIQ2"/>
<proteinExistence type="predicted"/>
<dbReference type="Proteomes" id="UP000235703">
    <property type="component" value="Unassembled WGS sequence"/>
</dbReference>
<dbReference type="InterPro" id="IPR029442">
    <property type="entry name" value="GyrI-like"/>
</dbReference>
<comment type="caution">
    <text evidence="2">The sequence shown here is derived from an EMBL/GenBank/DDBJ whole genome shotgun (WGS) entry which is preliminary data.</text>
</comment>
<evidence type="ECO:0000259" key="1">
    <source>
        <dbReference type="SMART" id="SM00871"/>
    </source>
</evidence>
<dbReference type="SUPFAM" id="SSF55136">
    <property type="entry name" value="Probable bacterial effector-binding domain"/>
    <property type="match status" value="1"/>
</dbReference>
<dbReference type="SMART" id="SM00871">
    <property type="entry name" value="AraC_E_bind"/>
    <property type="match status" value="1"/>
</dbReference>
<evidence type="ECO:0000313" key="2">
    <source>
        <dbReference type="EMBL" id="PMB98572.1"/>
    </source>
</evidence>
<organism evidence="2 3">
    <name type="scientific">Brevibacterium luteolum</name>
    <dbReference type="NCBI Taxonomy" id="199591"/>
    <lineage>
        <taxon>Bacteria</taxon>
        <taxon>Bacillati</taxon>
        <taxon>Actinomycetota</taxon>
        <taxon>Actinomycetes</taxon>
        <taxon>Micrococcales</taxon>
        <taxon>Brevibacteriaceae</taxon>
        <taxon>Brevibacterium</taxon>
    </lineage>
</organism>
<sequence>MADITTPEIIDFPGSPTAVVRAEGLEVAEIAAFMDETFAALTQAIENGDITPAGPAFCRYDTAMVPEETGQLPPFDLEAGFPLVSPLDGPLITGAVRIEPSELPACQLAVTKHTGPYDQLGQAWEQFTQTLVDDGYSLAMPCWEAYDTEPTPDTDPATLVTGLAVPVVRD</sequence>
<name>A0A2N6PIQ2_9MICO</name>
<dbReference type="InterPro" id="IPR011256">
    <property type="entry name" value="Reg_factor_effector_dom_sf"/>
</dbReference>